<evidence type="ECO:0000313" key="2">
    <source>
        <dbReference type="Proteomes" id="UP000198928"/>
    </source>
</evidence>
<dbReference type="RefSeq" id="WP_093849297.1">
    <property type="nucleotide sequence ID" value="NZ_FOSG01000006.1"/>
</dbReference>
<dbReference type="InterPro" id="IPR034660">
    <property type="entry name" value="DinB/YfiT-like"/>
</dbReference>
<dbReference type="Proteomes" id="UP000198928">
    <property type="component" value="Unassembled WGS sequence"/>
</dbReference>
<name>A0A1I3ZKU1_9ACTN</name>
<reference evidence="2" key="1">
    <citation type="submission" date="2016-10" db="EMBL/GenBank/DDBJ databases">
        <authorList>
            <person name="Varghese N."/>
            <person name="Submissions S."/>
        </authorList>
    </citation>
    <scope>NUCLEOTIDE SEQUENCE [LARGE SCALE GENOMIC DNA]</scope>
    <source>
        <strain evidence="2">PL19</strain>
    </source>
</reference>
<sequence length="161" mass="17221">MDTTTLALAYEKLLAAAESVTDDSPLPDADRAQVDWVLAHVALSDRALAGAARQVLAGEPARIDNAPAMSKTAIASLLASTTHEERTEMVRRNAMELLGLLERTPDAGVGAAVQARLVDRGGNEVFDDVLMWGDVIRMRAEEHIPGHAANLASRVRNTGRT</sequence>
<dbReference type="AlphaFoldDB" id="A0A1I3ZKU1"/>
<dbReference type="EMBL" id="FOSG01000006">
    <property type="protein sequence ID" value="SFK44655.1"/>
    <property type="molecule type" value="Genomic_DNA"/>
</dbReference>
<evidence type="ECO:0000313" key="1">
    <source>
        <dbReference type="EMBL" id="SFK44655.1"/>
    </source>
</evidence>
<accession>A0A1I3ZKU1</accession>
<keyword evidence="2" id="KW-1185">Reference proteome</keyword>
<evidence type="ECO:0008006" key="3">
    <source>
        <dbReference type="Google" id="ProtNLM"/>
    </source>
</evidence>
<organism evidence="1 2">
    <name type="scientific">Streptomyces pini</name>
    <dbReference type="NCBI Taxonomy" id="1520580"/>
    <lineage>
        <taxon>Bacteria</taxon>
        <taxon>Bacillati</taxon>
        <taxon>Actinomycetota</taxon>
        <taxon>Actinomycetes</taxon>
        <taxon>Kitasatosporales</taxon>
        <taxon>Streptomycetaceae</taxon>
        <taxon>Streptomyces</taxon>
    </lineage>
</organism>
<gene>
    <name evidence="1" type="ORF">SAMN05192584_10667</name>
</gene>
<dbReference type="SUPFAM" id="SSF109854">
    <property type="entry name" value="DinB/YfiT-like putative metalloenzymes"/>
    <property type="match status" value="1"/>
</dbReference>
<proteinExistence type="predicted"/>
<dbReference type="OrthoDB" id="3696649at2"/>
<protein>
    <recommendedName>
        <fullName evidence="3">DinB superfamily protein</fullName>
    </recommendedName>
</protein>